<dbReference type="Gene3D" id="3.40.50.10750">
    <property type="entry name" value="Isocitrate/Isopropylmalate dehydrogenase-like"/>
    <property type="match status" value="1"/>
</dbReference>
<evidence type="ECO:0000256" key="2">
    <source>
        <dbReference type="ARBA" id="ARBA00022679"/>
    </source>
</evidence>
<keyword evidence="2" id="KW-0808">Transferase</keyword>
<keyword evidence="3" id="KW-0012">Acyltransferase</keyword>
<dbReference type="SUPFAM" id="SSF53659">
    <property type="entry name" value="Isocitrate/Isopropylmalate dehydrogenase-like"/>
    <property type="match status" value="1"/>
</dbReference>
<dbReference type="NCBIfam" id="NF007233">
    <property type="entry name" value="PRK09653.1"/>
    <property type="match status" value="1"/>
</dbReference>
<dbReference type="InterPro" id="IPR002505">
    <property type="entry name" value="PTA_PTB"/>
</dbReference>
<dbReference type="PANTHER" id="PTHR43356">
    <property type="entry name" value="PHOSPHATE ACETYLTRANSFERASE"/>
    <property type="match status" value="1"/>
</dbReference>
<dbReference type="InterPro" id="IPR012147">
    <property type="entry name" value="P_Ac_Bu_trans"/>
</dbReference>
<evidence type="ECO:0000256" key="4">
    <source>
        <dbReference type="SAM" id="MobiDB-lite"/>
    </source>
</evidence>
<evidence type="ECO:0000256" key="1">
    <source>
        <dbReference type="ARBA" id="ARBA00005656"/>
    </source>
</evidence>
<evidence type="ECO:0000256" key="3">
    <source>
        <dbReference type="ARBA" id="ARBA00023315"/>
    </source>
</evidence>
<sequence>METGEDAGVDSPDLLGLWRDRLTGAPQTVLLADGEDPRAIEAALDLRAAGLVRPRLLGRRERVQAVAPVPGEMVVEPGRLSAEPAVRRALDAASAGDEEDPLWLAAAALRAGIVDGCVAGAARATADVLRAGIKVIGPAPGVHQISSVFLMMLADGRVLAFADCAVVPEPDARQLADIAVAAAHSYRSLTGREPAVAMLSFSTQGSARHRSVDKVRTTTALVRDRLPGVPVDGELQLDAALVAAVARTKAPGSAVAGQANVLVFPNLDAGNIGYKIAERLGGAVALGPILQGLNAPLNDLSRGCSSRDIEVMAMISAVQALDGRAGRVRTAEAAPRPQAVPSAPPGPRRS</sequence>
<gene>
    <name evidence="6" type="ORF">FG385_08250</name>
</gene>
<evidence type="ECO:0000313" key="6">
    <source>
        <dbReference type="EMBL" id="TNC27704.1"/>
    </source>
</evidence>
<dbReference type="PIRSF" id="PIRSF000428">
    <property type="entry name" value="P_Ac_trans"/>
    <property type="match status" value="1"/>
</dbReference>
<dbReference type="PANTHER" id="PTHR43356:SF1">
    <property type="entry name" value="PHOSPHATE ACETYLTRANSFERASE EUTD"/>
    <property type="match status" value="1"/>
</dbReference>
<feature type="region of interest" description="Disordered" evidence="4">
    <location>
        <begin position="328"/>
        <end position="350"/>
    </location>
</feature>
<name>A0A5C4M4Y6_9PSEU</name>
<dbReference type="InterPro" id="IPR042113">
    <property type="entry name" value="P_AcTrfase_dom1"/>
</dbReference>
<comment type="caution">
    <text evidence="6">The sequence shown here is derived from an EMBL/GenBank/DDBJ whole genome shotgun (WGS) entry which is preliminary data.</text>
</comment>
<reference evidence="6 7" key="1">
    <citation type="submission" date="2019-06" db="EMBL/GenBank/DDBJ databases">
        <title>Amycolatopsis alkalitolerans sp. nov., isolated from Gastrodia elata Blume.</title>
        <authorList>
            <person name="Narsing Rao M.P."/>
            <person name="Li W.J."/>
        </authorList>
    </citation>
    <scope>NUCLEOTIDE SEQUENCE [LARGE SCALE GENOMIC DNA]</scope>
    <source>
        <strain evidence="6 7">SYSUP0005</strain>
    </source>
</reference>
<protein>
    <submittedName>
        <fullName evidence="6">Phosphotransacetylase</fullName>
    </submittedName>
</protein>
<evidence type="ECO:0000313" key="7">
    <source>
        <dbReference type="Proteomes" id="UP000305546"/>
    </source>
</evidence>
<evidence type="ECO:0000259" key="5">
    <source>
        <dbReference type="Pfam" id="PF01515"/>
    </source>
</evidence>
<dbReference type="GO" id="GO:0016746">
    <property type="term" value="F:acyltransferase activity"/>
    <property type="evidence" value="ECO:0007669"/>
    <property type="project" value="UniProtKB-KW"/>
</dbReference>
<dbReference type="Proteomes" id="UP000305546">
    <property type="component" value="Unassembled WGS sequence"/>
</dbReference>
<organism evidence="6 7">
    <name type="scientific">Amycolatopsis alkalitolerans</name>
    <dbReference type="NCBI Taxonomy" id="2547244"/>
    <lineage>
        <taxon>Bacteria</taxon>
        <taxon>Bacillati</taxon>
        <taxon>Actinomycetota</taxon>
        <taxon>Actinomycetes</taxon>
        <taxon>Pseudonocardiales</taxon>
        <taxon>Pseudonocardiaceae</taxon>
        <taxon>Amycolatopsis</taxon>
    </lineage>
</organism>
<comment type="similarity">
    <text evidence="1">Belongs to the phosphate acetyltransferase and butyryltransferase family.</text>
</comment>
<dbReference type="Gene3D" id="3.40.50.10950">
    <property type="match status" value="1"/>
</dbReference>
<accession>A0A5C4M4Y6</accession>
<dbReference type="InterPro" id="IPR042112">
    <property type="entry name" value="P_AcTrfase_dom2"/>
</dbReference>
<dbReference type="OrthoDB" id="9808984at2"/>
<feature type="domain" description="Phosphate acetyl/butaryl transferase" evidence="5">
    <location>
        <begin position="99"/>
        <end position="317"/>
    </location>
</feature>
<dbReference type="InterPro" id="IPR050500">
    <property type="entry name" value="Phos_Acetyltrans/Butyryltrans"/>
</dbReference>
<dbReference type="AlphaFoldDB" id="A0A5C4M4Y6"/>
<dbReference type="Pfam" id="PF01515">
    <property type="entry name" value="PTA_PTB"/>
    <property type="match status" value="1"/>
</dbReference>
<dbReference type="EMBL" id="VDFW01000005">
    <property type="protein sequence ID" value="TNC27704.1"/>
    <property type="molecule type" value="Genomic_DNA"/>
</dbReference>
<proteinExistence type="inferred from homology"/>
<keyword evidence="7" id="KW-1185">Reference proteome</keyword>